<dbReference type="Proteomes" id="UP000007799">
    <property type="component" value="Unassembled WGS sequence"/>
</dbReference>
<accession>F2UMC4</accession>
<dbReference type="Gene3D" id="3.40.50.410">
    <property type="entry name" value="von Willebrand factor, type A domain"/>
    <property type="match status" value="1"/>
</dbReference>
<protein>
    <recommendedName>
        <fullName evidence="3">VWFA domain-containing protein</fullName>
    </recommendedName>
</protein>
<sequence>MMSSSSTSGSVGLVRFHEAECRFVRVEDNKLQTIVNLSMQEMLSGSKAKRHAKTQANTRVLVIADNSYSMSDSMNALNSGICDIYRTCCEAKLGAFHLVYFNDKLEEMDLTEAEGIDAVCDKIMHAGPNGCTDFDIVVDRLAREIDAAMEVSTAKPDEQHQLYLVVMTDGVASMPSDDRFQALSSAVEKFNSASKIGNECCKFMVMVLLLETSNKDVG</sequence>
<organism evidence="1 2">
    <name type="scientific">Salpingoeca rosetta (strain ATCC 50818 / BSB-021)</name>
    <dbReference type="NCBI Taxonomy" id="946362"/>
    <lineage>
        <taxon>Eukaryota</taxon>
        <taxon>Choanoflagellata</taxon>
        <taxon>Craspedida</taxon>
        <taxon>Salpingoecidae</taxon>
        <taxon>Salpingoeca</taxon>
    </lineage>
</organism>
<dbReference type="KEGG" id="sre:PTSG_09337"/>
<reference evidence="1" key="1">
    <citation type="submission" date="2009-08" db="EMBL/GenBank/DDBJ databases">
        <title>Annotation of Salpingoeca rosetta.</title>
        <authorList>
            <consortium name="The Broad Institute Genome Sequencing Platform"/>
            <person name="Russ C."/>
            <person name="Cuomo C."/>
            <person name="Burger G."/>
            <person name="Gray M.W."/>
            <person name="Holland P.W.H."/>
            <person name="King N."/>
            <person name="Lang F.B.F."/>
            <person name="Roger A.J."/>
            <person name="Ruiz-Trillo I."/>
            <person name="Young S.K."/>
            <person name="Zeng Q."/>
            <person name="Gargeya S."/>
            <person name="Alvarado L."/>
            <person name="Berlin A."/>
            <person name="Chapman S.B."/>
            <person name="Chen Z."/>
            <person name="Freedman E."/>
            <person name="Gellesch M."/>
            <person name="Goldberg J."/>
            <person name="Griggs A."/>
            <person name="Gujja S."/>
            <person name="Heilman E."/>
            <person name="Heiman D."/>
            <person name="Howarth C."/>
            <person name="Mehta T."/>
            <person name="Neiman D."/>
            <person name="Pearson M."/>
            <person name="Roberts A."/>
            <person name="Saif S."/>
            <person name="Shea T."/>
            <person name="Shenoy N."/>
            <person name="Sisk P."/>
            <person name="Stolte C."/>
            <person name="Sykes S."/>
            <person name="White J."/>
            <person name="Yandava C."/>
            <person name="Haas B."/>
            <person name="Nusbaum C."/>
            <person name="Birren B."/>
        </authorList>
    </citation>
    <scope>NUCLEOTIDE SEQUENCE</scope>
    <source>
        <strain evidence="1">ATCC 50818</strain>
    </source>
</reference>
<evidence type="ECO:0000313" key="2">
    <source>
        <dbReference type="Proteomes" id="UP000007799"/>
    </source>
</evidence>
<gene>
    <name evidence="1" type="ORF">PTSG_09337</name>
</gene>
<dbReference type="SUPFAM" id="SSF53300">
    <property type="entry name" value="vWA-like"/>
    <property type="match status" value="1"/>
</dbReference>
<dbReference type="RefSeq" id="XP_004989596.1">
    <property type="nucleotide sequence ID" value="XM_004989539.1"/>
</dbReference>
<dbReference type="InParanoid" id="F2UMC4"/>
<dbReference type="EMBL" id="GL832982">
    <property type="protein sequence ID" value="EGD78273.1"/>
    <property type="molecule type" value="Genomic_DNA"/>
</dbReference>
<proteinExistence type="predicted"/>
<dbReference type="AlphaFoldDB" id="F2UMC4"/>
<keyword evidence="2" id="KW-1185">Reference proteome</keyword>
<dbReference type="GeneID" id="16070146"/>
<name>F2UMC4_SALR5</name>
<evidence type="ECO:0008006" key="3">
    <source>
        <dbReference type="Google" id="ProtNLM"/>
    </source>
</evidence>
<dbReference type="InterPro" id="IPR036465">
    <property type="entry name" value="vWFA_dom_sf"/>
</dbReference>
<evidence type="ECO:0000313" key="1">
    <source>
        <dbReference type="EMBL" id="EGD78273.1"/>
    </source>
</evidence>